<dbReference type="PROSITE" id="PS50404">
    <property type="entry name" value="GST_NTER"/>
    <property type="match status" value="1"/>
</dbReference>
<reference evidence="2" key="2">
    <citation type="submission" date="2025-09" db="UniProtKB">
        <authorList>
            <consortium name="Ensembl"/>
        </authorList>
    </citation>
    <scope>IDENTIFICATION</scope>
</reference>
<dbReference type="Proteomes" id="UP000694425">
    <property type="component" value="Unplaced"/>
</dbReference>
<evidence type="ECO:0000313" key="3">
    <source>
        <dbReference type="Proteomes" id="UP000694425"/>
    </source>
</evidence>
<name>A0A8C7BF26_NEOVI</name>
<dbReference type="InterPro" id="IPR036249">
    <property type="entry name" value="Thioredoxin-like_sf"/>
</dbReference>
<reference evidence="2" key="1">
    <citation type="submission" date="2025-08" db="UniProtKB">
        <authorList>
            <consortium name="Ensembl"/>
        </authorList>
    </citation>
    <scope>IDENTIFICATION</scope>
</reference>
<dbReference type="Ensembl" id="ENSNVIT00000025076.1">
    <property type="protein sequence ID" value="ENSNVIP00000021519.1"/>
    <property type="gene ID" value="ENSNVIG00000016842.1"/>
</dbReference>
<proteinExistence type="predicted"/>
<evidence type="ECO:0000313" key="2">
    <source>
        <dbReference type="Ensembl" id="ENSNVIP00000021519.1"/>
    </source>
</evidence>
<keyword evidence="3" id="KW-1185">Reference proteome</keyword>
<feature type="domain" description="GST N-terminal" evidence="1">
    <location>
        <begin position="1"/>
        <end position="52"/>
    </location>
</feature>
<accession>A0A8C7BF26</accession>
<organism evidence="2 3">
    <name type="scientific">Neovison vison</name>
    <name type="common">American mink</name>
    <name type="synonym">Mustela vison</name>
    <dbReference type="NCBI Taxonomy" id="452646"/>
    <lineage>
        <taxon>Eukaryota</taxon>
        <taxon>Metazoa</taxon>
        <taxon>Chordata</taxon>
        <taxon>Craniata</taxon>
        <taxon>Vertebrata</taxon>
        <taxon>Euteleostomi</taxon>
        <taxon>Mammalia</taxon>
        <taxon>Eutheria</taxon>
        <taxon>Laurasiatheria</taxon>
        <taxon>Carnivora</taxon>
        <taxon>Caniformia</taxon>
        <taxon>Musteloidea</taxon>
        <taxon>Mustelidae</taxon>
        <taxon>Mustelinae</taxon>
        <taxon>Neogale</taxon>
    </lineage>
</organism>
<dbReference type="AlphaFoldDB" id="A0A8C7BF26"/>
<evidence type="ECO:0000259" key="1">
    <source>
        <dbReference type="PROSITE" id="PS50404"/>
    </source>
</evidence>
<dbReference type="Gene3D" id="3.40.30.10">
    <property type="entry name" value="Glutaredoxin"/>
    <property type="match status" value="1"/>
</dbReference>
<sequence length="52" mass="6247">PGDSTRYHRLNWLTETFKLSMDFLKLPYLIDKTHEITQSHVFLHCIAHKHNL</sequence>
<dbReference type="SUPFAM" id="SSF52833">
    <property type="entry name" value="Thioredoxin-like"/>
    <property type="match status" value="1"/>
</dbReference>
<protein>
    <recommendedName>
        <fullName evidence="1">GST N-terminal domain-containing protein</fullName>
    </recommendedName>
</protein>
<dbReference type="InterPro" id="IPR004045">
    <property type="entry name" value="Glutathione_S-Trfase_N"/>
</dbReference>